<dbReference type="Pfam" id="PF02082">
    <property type="entry name" value="Rrf2"/>
    <property type="match status" value="1"/>
</dbReference>
<dbReference type="GO" id="GO:0003700">
    <property type="term" value="F:DNA-binding transcription factor activity"/>
    <property type="evidence" value="ECO:0007669"/>
    <property type="project" value="TreeGrafter"/>
</dbReference>
<dbReference type="PROSITE" id="PS51197">
    <property type="entry name" value="HTH_RRF2_2"/>
    <property type="match status" value="1"/>
</dbReference>
<organism evidence="1 2">
    <name type="scientific">Denitrobacterium detoxificans</name>
    <dbReference type="NCBI Taxonomy" id="79604"/>
    <lineage>
        <taxon>Bacteria</taxon>
        <taxon>Bacillati</taxon>
        <taxon>Actinomycetota</taxon>
        <taxon>Coriobacteriia</taxon>
        <taxon>Eggerthellales</taxon>
        <taxon>Eggerthellaceae</taxon>
        <taxon>Denitrobacterium</taxon>
    </lineage>
</organism>
<dbReference type="PANTHER" id="PTHR33221">
    <property type="entry name" value="WINGED HELIX-TURN-HELIX TRANSCRIPTIONAL REGULATOR, RRF2 FAMILY"/>
    <property type="match status" value="1"/>
</dbReference>
<proteinExistence type="predicted"/>
<dbReference type="InterPro" id="IPR036390">
    <property type="entry name" value="WH_DNA-bd_sf"/>
</dbReference>
<accession>A0A1H8UAB7</accession>
<dbReference type="SUPFAM" id="SSF46785">
    <property type="entry name" value="Winged helix' DNA-binding domain"/>
    <property type="match status" value="1"/>
</dbReference>
<dbReference type="EMBL" id="FOEC01000017">
    <property type="protein sequence ID" value="SEO99987.1"/>
    <property type="molecule type" value="Genomic_DNA"/>
</dbReference>
<protein>
    <submittedName>
        <fullName evidence="1">Transcriptional regulator, BadM/Rrf2 family</fullName>
    </submittedName>
</protein>
<sequence>MELTRRCDYACRILRAAYNHRDQYVSIAEIAEEEDIPYAFARTIQHDLAKAGYVHTTRGSRGGLKLALDPNKVTILDVLCALQGPVTISNCAADPETCTRSGRCAFNKVWQAADEVLNALFASITLQQVFDGGTKDDFLRYVHANVANAVGLDLKALAADGVKQPEDFMGIRSLAEDQMAHPGKFSNN</sequence>
<dbReference type="NCBIfam" id="TIGR00738">
    <property type="entry name" value="rrf2_super"/>
    <property type="match status" value="1"/>
</dbReference>
<dbReference type="PANTHER" id="PTHR33221:SF2">
    <property type="entry name" value="TRANSCRIPTIONAL REGULATOR"/>
    <property type="match status" value="1"/>
</dbReference>
<evidence type="ECO:0000313" key="1">
    <source>
        <dbReference type="EMBL" id="SEO99987.1"/>
    </source>
</evidence>
<dbReference type="InterPro" id="IPR036388">
    <property type="entry name" value="WH-like_DNA-bd_sf"/>
</dbReference>
<keyword evidence="2" id="KW-1185">Reference proteome</keyword>
<name>A0A1H8UAB7_9ACTN</name>
<reference evidence="2" key="1">
    <citation type="submission" date="2016-10" db="EMBL/GenBank/DDBJ databases">
        <authorList>
            <person name="Varghese N."/>
        </authorList>
    </citation>
    <scope>NUCLEOTIDE SEQUENCE [LARGE SCALE GENOMIC DNA]</scope>
    <source>
        <strain evidence="2">DSM 21843</strain>
    </source>
</reference>
<evidence type="ECO:0000313" key="2">
    <source>
        <dbReference type="Proteomes" id="UP000182975"/>
    </source>
</evidence>
<dbReference type="Proteomes" id="UP000182975">
    <property type="component" value="Unassembled WGS sequence"/>
</dbReference>
<dbReference type="InterPro" id="IPR000944">
    <property type="entry name" value="Tscrpt_reg_Rrf2"/>
</dbReference>
<dbReference type="OrthoDB" id="9808360at2"/>
<dbReference type="Gene3D" id="1.10.10.10">
    <property type="entry name" value="Winged helix-like DNA-binding domain superfamily/Winged helix DNA-binding domain"/>
    <property type="match status" value="1"/>
</dbReference>
<dbReference type="AlphaFoldDB" id="A0A1H8UAB7"/>
<dbReference type="RefSeq" id="WP_066662060.1">
    <property type="nucleotide sequence ID" value="NZ_CP011402.1"/>
</dbReference>
<gene>
    <name evidence="1" type="ORF">SAMN02910314_01870</name>
</gene>
<dbReference type="GO" id="GO:0005829">
    <property type="term" value="C:cytosol"/>
    <property type="evidence" value="ECO:0007669"/>
    <property type="project" value="TreeGrafter"/>
</dbReference>